<dbReference type="RefSeq" id="WP_126310302.1">
    <property type="nucleotide sequence ID" value="NZ_AP018449.1"/>
</dbReference>
<dbReference type="NCBIfam" id="TIGR01894">
    <property type="entry name" value="cas_TM1795_cmr1"/>
    <property type="match status" value="1"/>
</dbReference>
<dbReference type="KEGG" id="mana:MAMMFC1_04205"/>
<dbReference type="InterPro" id="IPR007522">
    <property type="entry name" value="CRISPR-assoc_prot_TM1795"/>
</dbReference>
<accession>A0A348AQZ0</accession>
<organism evidence="3 4">
    <name type="scientific">Methylomusa anaerophila</name>
    <dbReference type="NCBI Taxonomy" id="1930071"/>
    <lineage>
        <taxon>Bacteria</taxon>
        <taxon>Bacillati</taxon>
        <taxon>Bacillota</taxon>
        <taxon>Negativicutes</taxon>
        <taxon>Selenomonadales</taxon>
        <taxon>Sporomusaceae</taxon>
        <taxon>Methylomusa</taxon>
    </lineage>
</organism>
<evidence type="ECO:0000259" key="2">
    <source>
        <dbReference type="Pfam" id="PF03787"/>
    </source>
</evidence>
<protein>
    <recommendedName>
        <fullName evidence="2">CRISPR type III-associated protein domain-containing protein</fullName>
    </recommendedName>
</protein>
<evidence type="ECO:0000313" key="4">
    <source>
        <dbReference type="Proteomes" id="UP000276437"/>
    </source>
</evidence>
<proteinExistence type="predicted"/>
<reference evidence="3 4" key="1">
    <citation type="journal article" date="2018" name="Int. J. Syst. Evol. Microbiol.">
        <title>Methylomusa anaerophila gen. nov., sp. nov., an anaerobic methanol-utilizing bacterium isolated from a microbial fuel cell.</title>
        <authorList>
            <person name="Amano N."/>
            <person name="Yamamuro A."/>
            <person name="Miyahara M."/>
            <person name="Kouzuma A."/>
            <person name="Abe T."/>
            <person name="Watanabe K."/>
        </authorList>
    </citation>
    <scope>NUCLEOTIDE SEQUENCE [LARGE SCALE GENOMIC DNA]</scope>
    <source>
        <strain evidence="3 4">MMFC1</strain>
    </source>
</reference>
<dbReference type="GO" id="GO:0051607">
    <property type="term" value="P:defense response to virus"/>
    <property type="evidence" value="ECO:0007669"/>
    <property type="project" value="UniProtKB-KW"/>
</dbReference>
<evidence type="ECO:0000313" key="3">
    <source>
        <dbReference type="EMBL" id="BBB93488.1"/>
    </source>
</evidence>
<sequence>MLIEGAETSQYRAGSALQRKWYTVETLTPMAMHGANSRGDPQFRIPSLRGLLRYWWRAVQYETDPAKLLPKEEELFGGTQTEQSGKSLLRLVLHPPNFLLEEYPLLNHKPRTKDKSFTQVLKASQFLSIEASTYQFTRSDKWSHFQDALELALLLTGMGQRARRGFGAVQWQEHQFDSVESYGQRLCEVLSRLNVPIMSGITNGCLVKAVFNSGQLPPHPTLMAVWLGKPYEDNAAGVDCLLNDYGHASHLRSRASLGGIYPRFASPLWGSVRRIAGQLYPVISELQSAYSRKTPAVDYESDRNAFLQTLGVNI</sequence>
<evidence type="ECO:0000256" key="1">
    <source>
        <dbReference type="ARBA" id="ARBA00023118"/>
    </source>
</evidence>
<dbReference type="OrthoDB" id="190500at2"/>
<name>A0A348AQZ0_9FIRM</name>
<dbReference type="EMBL" id="AP018449">
    <property type="protein sequence ID" value="BBB93488.1"/>
    <property type="molecule type" value="Genomic_DNA"/>
</dbReference>
<dbReference type="AlphaFoldDB" id="A0A348AQZ0"/>
<dbReference type="Pfam" id="PF03787">
    <property type="entry name" value="RAMPs"/>
    <property type="match status" value="1"/>
</dbReference>
<keyword evidence="1" id="KW-0051">Antiviral defense</keyword>
<gene>
    <name evidence="3" type="ORF">MAMMFC1_04205</name>
</gene>
<dbReference type="InterPro" id="IPR005537">
    <property type="entry name" value="RAMP_III_fam"/>
</dbReference>
<keyword evidence="4" id="KW-1185">Reference proteome</keyword>
<feature type="domain" description="CRISPR type III-associated protein" evidence="2">
    <location>
        <begin position="23"/>
        <end position="169"/>
    </location>
</feature>
<dbReference type="Proteomes" id="UP000276437">
    <property type="component" value="Chromosome"/>
</dbReference>